<feature type="coiled-coil region" evidence="1">
    <location>
        <begin position="154"/>
        <end position="213"/>
    </location>
</feature>
<accession>A0A8S1X6P9</accession>
<comment type="caution">
    <text evidence="2">The sequence shown here is derived from an EMBL/GenBank/DDBJ whole genome shotgun (WGS) entry which is preliminary data.</text>
</comment>
<keyword evidence="3" id="KW-1185">Reference proteome</keyword>
<dbReference type="EMBL" id="CAJJDP010000112">
    <property type="protein sequence ID" value="CAD8196820.1"/>
    <property type="molecule type" value="Genomic_DNA"/>
</dbReference>
<sequence>MLFSGVNRYILELFILKLIVQLNASLWKIYIIIEVDRCFFFKQTNSKQSNKKDIKILMLFNLNFFLVQPPFSPNNRRILQQQQQIVLQIQQMSFCQTHPQNQVDFICMQQHKCQRKLCKDCLSEHIENMKQAVTIEKFQKIVNEKLSACQSDNNEDLKQQKKMFQSLLQDIEVQIQKILEELYISITKIYDKIEQEDQSYNQLINENNNLTKSSNESFNKLISIVQEKSLENWNSEKTNYYQYLQKAKQQLNQEAETFGTKIQQWLKEVFKMVGIKNNEFIYTQFQVKFTEEKEVQYLNDGEILRIDQIKDTTRIPEILKNLEQVKHLQWSGQLNFNNQKEGNKKGSWKELIGNYQIQILQQQEVNFYEVGDYDNGIRVKNWKYIYDNKEIGSGDYNENGERNGKWQEPWERFWQHSQLQYIGQYKNGKKVGKWDIQSKENKDTKPLKFLHNSHFSGGGLYDAEGNGLKQGNWIELSEGFFKESQVTYNGQYKNGKKVGGWDICKIEKGVLFGLKFKKIGGGVYDGYNGMKQGNWVEIFDGFYKDSQVTYSGQYKNGKKVCRWDIFFNENEDKRLNLKMQNYIVALITFVFSGGGEYDDGIKQGDWIEISDGFFKDSQITYRGQYKNGKKVARWDIWYKESWDNGKYLKIGGGVYDEGGNEFKQGHWIDLSNGFFRDSQIIYEGQYLNGKKIDRWDICNIQKSILNDTIKSQKIGGGLYEAINQTRTGNWITLSNEFSNTNQIIYHGEYKSGIKVGKWEVLKMNQKDEFELKNFLMFDQKGIELFTKNYSKILLSGKLNQGKKFGRWNIIYDNVIIGGGQYGQQGQENGMKYGKWVEISDEFSYTLQVTYDGEYQNGKKVGRWDIYQFNEKQFKWWQIYYKLILCSGFIIYDFQGNQIKQERNKADIYYVGNFKNGKKVGCWEVWFKKSYGDDKIELIGQGYYDDRGDELKFGNWVEIADGFCDRLQITWKGQYKNGRKISSWEIYYNEFDGEWKHKIIGGGFYDQEGSKSGKWIEQSEIFIWDSQVTYQGHYKNRKKIGMWEIYYKQNDKLKQKLRMQKYSVIQKCFCCCLVVVGFMIKKEVNRENGLNRVRILSGTLKKGKKIGEWGIFYRKQYENEYKQIGGGLYDEKFNGTKSGKWNEQSPSYKWDSEVVYQGNYRNGKKIGDWDTLYRKYNEDKFRKIGGGSYDNGMGGDEVKLGKWVEISDEFKYVSQITQSGEYENGKKIGLWSEKELESDEIIQEFKFEN</sequence>
<organism evidence="2 3">
    <name type="scientific">Paramecium octaurelia</name>
    <dbReference type="NCBI Taxonomy" id="43137"/>
    <lineage>
        <taxon>Eukaryota</taxon>
        <taxon>Sar</taxon>
        <taxon>Alveolata</taxon>
        <taxon>Ciliophora</taxon>
        <taxon>Intramacronucleata</taxon>
        <taxon>Oligohymenophorea</taxon>
        <taxon>Peniculida</taxon>
        <taxon>Parameciidae</taxon>
        <taxon>Paramecium</taxon>
    </lineage>
</organism>
<evidence type="ECO:0000313" key="3">
    <source>
        <dbReference type="Proteomes" id="UP000683925"/>
    </source>
</evidence>
<gene>
    <name evidence="2" type="ORF">POCTA_138.1.T1120197</name>
</gene>
<evidence type="ECO:0000256" key="1">
    <source>
        <dbReference type="SAM" id="Coils"/>
    </source>
</evidence>
<keyword evidence="1" id="KW-0175">Coiled coil</keyword>
<dbReference type="PANTHER" id="PTHR33706">
    <property type="entry name" value="MORN VARIANT REPEAT PROTEIN"/>
    <property type="match status" value="1"/>
</dbReference>
<dbReference type="OrthoDB" id="10494777at2759"/>
<dbReference type="AlphaFoldDB" id="A0A8S1X6P9"/>
<dbReference type="PANTHER" id="PTHR33706:SF1">
    <property type="entry name" value="TPR REPEAT PROTEIN"/>
    <property type="match status" value="1"/>
</dbReference>
<proteinExistence type="predicted"/>
<name>A0A8S1X6P9_PAROT</name>
<reference evidence="2" key="1">
    <citation type="submission" date="2021-01" db="EMBL/GenBank/DDBJ databases">
        <authorList>
            <consortium name="Genoscope - CEA"/>
            <person name="William W."/>
        </authorList>
    </citation>
    <scope>NUCLEOTIDE SEQUENCE</scope>
</reference>
<protein>
    <submittedName>
        <fullName evidence="2">Uncharacterized protein</fullName>
    </submittedName>
</protein>
<evidence type="ECO:0000313" key="2">
    <source>
        <dbReference type="EMBL" id="CAD8196820.1"/>
    </source>
</evidence>
<dbReference type="Proteomes" id="UP000683925">
    <property type="component" value="Unassembled WGS sequence"/>
</dbReference>